<keyword evidence="1" id="KW-0472">Membrane</keyword>
<comment type="caution">
    <text evidence="3">The sequence shown here is derived from an EMBL/GenBank/DDBJ whole genome shotgun (WGS) entry which is preliminary data.</text>
</comment>
<keyword evidence="1" id="KW-0812">Transmembrane</keyword>
<evidence type="ECO:0000313" key="3">
    <source>
        <dbReference type="EMBL" id="MBA0822402.1"/>
    </source>
</evidence>
<feature type="transmembrane region" description="Helical" evidence="1">
    <location>
        <begin position="201"/>
        <end position="223"/>
    </location>
</feature>
<sequence length="445" mass="52441">MSPHKFKDYSMVKMDIDVHLVVRHGVENIGIIARMLEDTHSREGDCQIASFDSSIPQIVCMNCRRNREDELKGIWKSWDEAKKTRFWDKYGDVAQLLFVKPDNALLKAMVRFWDPTYRCFTFNEVDMVSTIEEYSTLLHYDFRDLLRIYWKRNVNFRGPLANLMGLPVDTVKARLKDKNSPCISWSDIRDAMQKANGDRHLLLFTFFVYGLIVFPKALGYVSVELADFLFQIEKRAHPTSIVLAKTIISLNLIRRKGDERFLGYARLLFVWMKSHFRCLYKHFRQYTEIPRNRMEGSMDDSKHSTHRVQWSFVGSLNWHIGSNQLFLVDSSEPIRWRLKRSKISVLAQFKGNRKVLDNIAELTEKIRDLDIYLRRRDEEIQRLEADPNLHTNEKIAETEVLEEEICCLTKELKTKQAEDICEQIEELKKESTPFATRNEPAMKLL</sequence>
<proteinExistence type="predicted"/>
<dbReference type="EMBL" id="JABFAE010000001">
    <property type="protein sequence ID" value="MBA0822402.1"/>
    <property type="molecule type" value="Genomic_DNA"/>
</dbReference>
<evidence type="ECO:0000256" key="1">
    <source>
        <dbReference type="SAM" id="Phobius"/>
    </source>
</evidence>
<protein>
    <recommendedName>
        <fullName evidence="2">DUF7745 domain-containing protein</fullName>
    </recommendedName>
</protein>
<keyword evidence="4" id="KW-1185">Reference proteome</keyword>
<feature type="non-terminal residue" evidence="3">
    <location>
        <position position="445"/>
    </location>
</feature>
<dbReference type="PANTHER" id="PTHR48200">
    <property type="entry name" value="PROTEIN, PUTATIVE-RELATED"/>
    <property type="match status" value="1"/>
</dbReference>
<evidence type="ECO:0000259" key="2">
    <source>
        <dbReference type="Pfam" id="PF24924"/>
    </source>
</evidence>
<feature type="domain" description="DUF7745" evidence="2">
    <location>
        <begin position="78"/>
        <end position="277"/>
    </location>
</feature>
<dbReference type="Pfam" id="PF24924">
    <property type="entry name" value="DUF7745"/>
    <property type="match status" value="1"/>
</dbReference>
<dbReference type="AlphaFoldDB" id="A0A7J9IJV9"/>
<gene>
    <name evidence="3" type="ORF">Goarm_019207</name>
</gene>
<accession>A0A7J9IJV9</accession>
<evidence type="ECO:0000313" key="4">
    <source>
        <dbReference type="Proteomes" id="UP000593575"/>
    </source>
</evidence>
<keyword evidence="1" id="KW-1133">Transmembrane helix</keyword>
<organism evidence="3 4">
    <name type="scientific">Gossypium armourianum</name>
    <dbReference type="NCBI Taxonomy" id="34283"/>
    <lineage>
        <taxon>Eukaryota</taxon>
        <taxon>Viridiplantae</taxon>
        <taxon>Streptophyta</taxon>
        <taxon>Embryophyta</taxon>
        <taxon>Tracheophyta</taxon>
        <taxon>Spermatophyta</taxon>
        <taxon>Magnoliopsida</taxon>
        <taxon>eudicotyledons</taxon>
        <taxon>Gunneridae</taxon>
        <taxon>Pentapetalae</taxon>
        <taxon>rosids</taxon>
        <taxon>malvids</taxon>
        <taxon>Malvales</taxon>
        <taxon>Malvaceae</taxon>
        <taxon>Malvoideae</taxon>
        <taxon>Gossypium</taxon>
    </lineage>
</organism>
<dbReference type="Proteomes" id="UP000593575">
    <property type="component" value="Unassembled WGS sequence"/>
</dbReference>
<dbReference type="PANTHER" id="PTHR48200:SF1">
    <property type="entry name" value="AMINOTRANSFERASE-LIKE PLANT MOBILE DOMAIN-CONTAINING PROTEIN"/>
    <property type="match status" value="1"/>
</dbReference>
<reference evidence="3 4" key="1">
    <citation type="journal article" date="2019" name="Genome Biol. Evol.">
        <title>Insights into the evolution of the New World diploid cottons (Gossypium, subgenus Houzingenia) based on genome sequencing.</title>
        <authorList>
            <person name="Grover C.E."/>
            <person name="Arick M.A. 2nd"/>
            <person name="Thrash A."/>
            <person name="Conover J.L."/>
            <person name="Sanders W.S."/>
            <person name="Peterson D.G."/>
            <person name="Frelichowski J.E."/>
            <person name="Scheffler J.A."/>
            <person name="Scheffler B.E."/>
            <person name="Wendel J.F."/>
        </authorList>
    </citation>
    <scope>NUCLEOTIDE SEQUENCE [LARGE SCALE GENOMIC DNA]</scope>
    <source>
        <strain evidence="3">6</strain>
        <tissue evidence="3">Leaf</tissue>
    </source>
</reference>
<dbReference type="InterPro" id="IPR056647">
    <property type="entry name" value="DUF7745"/>
</dbReference>
<name>A0A7J9IJV9_9ROSI</name>